<evidence type="ECO:0000256" key="2">
    <source>
        <dbReference type="ARBA" id="ARBA00022643"/>
    </source>
</evidence>
<evidence type="ECO:0000256" key="1">
    <source>
        <dbReference type="ARBA" id="ARBA00022630"/>
    </source>
</evidence>
<evidence type="ECO:0000256" key="3">
    <source>
        <dbReference type="ARBA" id="ARBA00023002"/>
    </source>
</evidence>
<dbReference type="EMBL" id="CAJA01000288">
    <property type="protein sequence ID" value="CCH73963.1"/>
    <property type="molecule type" value="Genomic_DNA"/>
</dbReference>
<dbReference type="Proteomes" id="UP000035763">
    <property type="component" value="Unassembled WGS sequence"/>
</dbReference>
<dbReference type="InterPro" id="IPR029039">
    <property type="entry name" value="Flavoprotein-like_sf"/>
</dbReference>
<dbReference type="RefSeq" id="WP_083433835.1">
    <property type="nucleotide sequence ID" value="NZ_HG764815.1"/>
</dbReference>
<evidence type="ECO:0000313" key="6">
    <source>
        <dbReference type="Proteomes" id="UP000035763"/>
    </source>
</evidence>
<dbReference type="OrthoDB" id="1643408at2"/>
<keyword evidence="2" id="KW-0288">FMN</keyword>
<evidence type="ECO:0000313" key="5">
    <source>
        <dbReference type="EMBL" id="CCH73963.1"/>
    </source>
</evidence>
<gene>
    <name evidence="5" type="ORF">BN11_3580010</name>
</gene>
<organism evidence="5 6">
    <name type="scientific">Nostocoides australiense Ben110</name>
    <dbReference type="NCBI Taxonomy" id="1193182"/>
    <lineage>
        <taxon>Bacteria</taxon>
        <taxon>Bacillati</taxon>
        <taxon>Actinomycetota</taxon>
        <taxon>Actinomycetes</taxon>
        <taxon>Micrococcales</taxon>
        <taxon>Intrasporangiaceae</taxon>
        <taxon>Nostocoides</taxon>
    </lineage>
</organism>
<keyword evidence="3" id="KW-0560">Oxidoreductase</keyword>
<dbReference type="NCBIfam" id="TIGR04037">
    <property type="entry name" value="LLM_duo_CE1759"/>
    <property type="match status" value="1"/>
</dbReference>
<dbReference type="Pfam" id="PF03358">
    <property type="entry name" value="FMN_red"/>
    <property type="match status" value="1"/>
</dbReference>
<evidence type="ECO:0000259" key="4">
    <source>
        <dbReference type="Pfam" id="PF03358"/>
    </source>
</evidence>
<dbReference type="AlphaFoldDB" id="W6JWM7"/>
<dbReference type="GO" id="GO:0016491">
    <property type="term" value="F:oxidoreductase activity"/>
    <property type="evidence" value="ECO:0007669"/>
    <property type="project" value="UniProtKB-KW"/>
</dbReference>
<feature type="domain" description="NADPH-dependent FMN reductase-like" evidence="4">
    <location>
        <begin position="3"/>
        <end position="146"/>
    </location>
</feature>
<dbReference type="SUPFAM" id="SSF52218">
    <property type="entry name" value="Flavoproteins"/>
    <property type="match status" value="1"/>
</dbReference>
<dbReference type="Gene3D" id="3.40.50.360">
    <property type="match status" value="1"/>
</dbReference>
<dbReference type="STRING" id="1193182.BN11_3580010"/>
<dbReference type="InterPro" id="IPR051814">
    <property type="entry name" value="NAD(P)H-dep_FMN_reductase"/>
</dbReference>
<name>W6JWM7_9MICO</name>
<dbReference type="InterPro" id="IPR005025">
    <property type="entry name" value="FMN_Rdtase-like_dom"/>
</dbReference>
<dbReference type="PANTHER" id="PTHR43408:SF2">
    <property type="entry name" value="FMN REDUCTASE (NADPH)"/>
    <property type="match status" value="1"/>
</dbReference>
<sequence>MTTITVVNAGLREPSSTRMLADRLVEAISAEVADAQIRHIDLRQHAHAITDALLTGFPSGELAEALASVRDADALVLVTPTFQGSYAGLFKSFADLVEPDAVRGKPTMLAATGGSERHSLVIEHAMRPLAAYLGLLVVPTGVYAATADFGGPGAPELTRRIHRAARELRTLVGGVTVAEAPEPAGSGHAEIDAGPLLGSFTPFDELLQSVSGAGR</sequence>
<accession>W6JWM7</accession>
<comment type="caution">
    <text evidence="5">The sequence shown here is derived from an EMBL/GenBank/DDBJ whole genome shotgun (WGS) entry which is preliminary data.</text>
</comment>
<dbReference type="InterPro" id="IPR023932">
    <property type="entry name" value="CE1759_FMN_reduct"/>
</dbReference>
<keyword evidence="1" id="KW-0285">Flavoprotein</keyword>
<reference evidence="5 6" key="1">
    <citation type="journal article" date="2013" name="ISME J.">
        <title>A metabolic model for members of the genus Tetrasphaera involved in enhanced biological phosphorus removal.</title>
        <authorList>
            <person name="Kristiansen R."/>
            <person name="Nguyen H.T.T."/>
            <person name="Saunders A.M."/>
            <person name="Nielsen J.L."/>
            <person name="Wimmer R."/>
            <person name="Le V.Q."/>
            <person name="McIlroy S.J."/>
            <person name="Petrovski S."/>
            <person name="Seviour R.J."/>
            <person name="Calteau A."/>
            <person name="Nielsen K.L."/>
            <person name="Nielsen P.H."/>
        </authorList>
    </citation>
    <scope>NUCLEOTIDE SEQUENCE [LARGE SCALE GENOMIC DNA]</scope>
    <source>
        <strain evidence="5 6">Ben110</strain>
    </source>
</reference>
<protein>
    <submittedName>
        <fullName evidence="5">Predicted flavoprotein</fullName>
    </submittedName>
</protein>
<dbReference type="PANTHER" id="PTHR43408">
    <property type="entry name" value="FMN REDUCTASE (NADPH)"/>
    <property type="match status" value="1"/>
</dbReference>
<keyword evidence="6" id="KW-1185">Reference proteome</keyword>
<proteinExistence type="predicted"/>